<keyword evidence="1" id="KW-0472">Membrane</keyword>
<keyword evidence="3" id="KW-1185">Reference proteome</keyword>
<evidence type="ECO:0000256" key="1">
    <source>
        <dbReference type="SAM" id="Phobius"/>
    </source>
</evidence>
<evidence type="ECO:0008006" key="4">
    <source>
        <dbReference type="Google" id="ProtNLM"/>
    </source>
</evidence>
<keyword evidence="1" id="KW-0812">Transmembrane</keyword>
<dbReference type="RefSeq" id="WP_230840486.1">
    <property type="nucleotide sequence ID" value="NZ_CP063845.1"/>
</dbReference>
<gene>
    <name evidence="2" type="ORF">ISF26_16955</name>
</gene>
<reference evidence="2 3" key="1">
    <citation type="journal article" date="2021" name="Genome Biol. Evol.">
        <title>Complete Genome Sequencing of a Novel Gloeobacter Species from a Waterfall Cave in Mexico.</title>
        <authorList>
            <person name="Saw J.H."/>
            <person name="Cardona T."/>
            <person name="Montejano G."/>
        </authorList>
    </citation>
    <scope>NUCLEOTIDE SEQUENCE [LARGE SCALE GENOMIC DNA]</scope>
    <source>
        <strain evidence="2">MG652769</strain>
    </source>
</reference>
<proteinExistence type="predicted"/>
<protein>
    <recommendedName>
        <fullName evidence="4">Type II secretion system protein GspF domain-containing protein</fullName>
    </recommendedName>
</protein>
<name>A0ABY3PIJ0_9CYAN</name>
<keyword evidence="1" id="KW-1133">Transmembrane helix</keyword>
<organism evidence="2 3">
    <name type="scientific">Gloeobacter morelensis MG652769</name>
    <dbReference type="NCBI Taxonomy" id="2781736"/>
    <lineage>
        <taxon>Bacteria</taxon>
        <taxon>Bacillati</taxon>
        <taxon>Cyanobacteriota</taxon>
        <taxon>Cyanophyceae</taxon>
        <taxon>Gloeobacterales</taxon>
        <taxon>Gloeobacteraceae</taxon>
        <taxon>Gloeobacter</taxon>
        <taxon>Gloeobacter morelensis</taxon>
    </lineage>
</organism>
<feature type="transmembrane region" description="Helical" evidence="1">
    <location>
        <begin position="12"/>
        <end position="28"/>
    </location>
</feature>
<evidence type="ECO:0000313" key="2">
    <source>
        <dbReference type="EMBL" id="UFP93470.1"/>
    </source>
</evidence>
<accession>A0ABY3PIJ0</accession>
<dbReference type="EMBL" id="CP063845">
    <property type="protein sequence ID" value="UFP93470.1"/>
    <property type="molecule type" value="Genomic_DNA"/>
</dbReference>
<feature type="transmembrane region" description="Helical" evidence="1">
    <location>
        <begin position="136"/>
        <end position="155"/>
    </location>
</feature>
<feature type="transmembrane region" description="Helical" evidence="1">
    <location>
        <begin position="175"/>
        <end position="196"/>
    </location>
</feature>
<dbReference type="Proteomes" id="UP001054846">
    <property type="component" value="Chromosome"/>
</dbReference>
<evidence type="ECO:0000313" key="3">
    <source>
        <dbReference type="Proteomes" id="UP001054846"/>
    </source>
</evidence>
<sequence>MGDLETLLKYASPLQGLLPTLVLIYLVLDITNRINSQLNGFGLKIFRRQKLKERLEIVRVFLASNADVKPFLLRSLNEEKESIIFELAYGIRARPDKRLALIALHNVTGFDWPVLKGISDHLEVEKDNKLRISGTSIILGAITFIALAVIVFGYARLLSVNFSTIPVEVRDSVFLAVAAIEVLLLIPLFFFVYVGVPIVQAWLQVKPALPLAEKELVKILSEASRKLSTEITLPSDKYIGAFEGEVWDYVMENIHGNREPDQDKD</sequence>